<dbReference type="InterPro" id="IPR018368">
    <property type="entry name" value="ClpA/B_CS1"/>
</dbReference>
<feature type="domain" description="AAA+ ATPase" evidence="5">
    <location>
        <begin position="21"/>
        <end position="137"/>
    </location>
</feature>
<dbReference type="EMBL" id="JAGDFL010000623">
    <property type="protein sequence ID" value="KAG7383947.1"/>
    <property type="molecule type" value="Genomic_DNA"/>
</dbReference>
<dbReference type="GO" id="GO:0005524">
    <property type="term" value="F:ATP binding"/>
    <property type="evidence" value="ECO:0007669"/>
    <property type="project" value="InterPro"/>
</dbReference>
<comment type="subcellular location">
    <subcellularLocation>
        <location evidence="1">Secreted</location>
    </subcellularLocation>
</comment>
<dbReference type="Proteomes" id="UP000693981">
    <property type="component" value="Unassembled WGS sequence"/>
</dbReference>
<proteinExistence type="inferred from homology"/>
<dbReference type="PANTHER" id="PTHR33657">
    <property type="entry name" value="DOMAIN PROTEIN, PUTATIVE (AFU_ORTHOLOGUE AFUA_5G00600)-RELATED"/>
    <property type="match status" value="1"/>
</dbReference>
<reference evidence="6" key="1">
    <citation type="submission" date="2021-02" db="EMBL/GenBank/DDBJ databases">
        <authorList>
            <person name="Palmer J.M."/>
        </authorList>
    </citation>
    <scope>NUCLEOTIDE SEQUENCE</scope>
    <source>
        <strain evidence="6">SCRP23</strain>
    </source>
</reference>
<protein>
    <recommendedName>
        <fullName evidence="5">AAA+ ATPase domain-containing protein</fullName>
    </recommendedName>
</protein>
<dbReference type="GO" id="GO:0005576">
    <property type="term" value="C:extracellular region"/>
    <property type="evidence" value="ECO:0007669"/>
    <property type="project" value="UniProtKB-SubCell"/>
</dbReference>
<dbReference type="PANTHER" id="PTHR33657:SF8">
    <property type="entry name" value="DOMAIN PROTEIN, PUTATIVE (AFU_ORTHOLOGUE AFUA_5G00600)-RELATED"/>
    <property type="match status" value="1"/>
</dbReference>
<dbReference type="CDD" id="cd00009">
    <property type="entry name" value="AAA"/>
    <property type="match status" value="1"/>
</dbReference>
<dbReference type="InterPro" id="IPR003959">
    <property type="entry name" value="ATPase_AAA_core"/>
</dbReference>
<evidence type="ECO:0000256" key="2">
    <source>
        <dbReference type="ARBA" id="ARBA00009520"/>
    </source>
</evidence>
<evidence type="ECO:0000313" key="6">
    <source>
        <dbReference type="EMBL" id="KAG7383947.1"/>
    </source>
</evidence>
<dbReference type="Pfam" id="PF05630">
    <property type="entry name" value="NPP1"/>
    <property type="match status" value="1"/>
</dbReference>
<evidence type="ECO:0000313" key="7">
    <source>
        <dbReference type="Proteomes" id="UP000693981"/>
    </source>
</evidence>
<evidence type="ECO:0000256" key="4">
    <source>
        <dbReference type="ARBA" id="ARBA00023026"/>
    </source>
</evidence>
<organism evidence="6 7">
    <name type="scientific">Phytophthora boehmeriae</name>
    <dbReference type="NCBI Taxonomy" id="109152"/>
    <lineage>
        <taxon>Eukaryota</taxon>
        <taxon>Sar</taxon>
        <taxon>Stramenopiles</taxon>
        <taxon>Oomycota</taxon>
        <taxon>Peronosporomycetes</taxon>
        <taxon>Peronosporales</taxon>
        <taxon>Peronosporaceae</taxon>
        <taxon>Phytophthora</taxon>
    </lineage>
</organism>
<keyword evidence="7" id="KW-1185">Reference proteome</keyword>
<dbReference type="Pfam" id="PF00004">
    <property type="entry name" value="AAA"/>
    <property type="match status" value="1"/>
</dbReference>
<sequence>MPPWCLRPLWSSSSSGGQTTPRKPPVLIGEPGVGKTAIVEGLAHRIVVGDVPESLNCKLISLDMGALIAGAKYRGEFEERLKAVLKEVKGSDGNIILFIDEMHLILGAGQTSGAMDAANLLKPMLARGDVSGGLKGSGEMGGKCKGSSLGSQVYGRAAWHNDLWAIMYSWYFPKDKPYSLFRKGQRHDWEDVVVWLDNPAAERPTMIGVSPSTYVTSYAKYTPPPADGLDGTSCMINYLADPYNRNFHTVDTTWKTGGGFQDLIMWEQLTDAARGALSDTDFGETAKVPFIDANFKANLDKAWPY</sequence>
<comment type="similarity">
    <text evidence="2">Belongs to the Necrosis inducing protein (NPP1) family.</text>
</comment>
<keyword evidence="4" id="KW-0843">Virulence</keyword>
<accession>A0A8T1VRT8</accession>
<evidence type="ECO:0000259" key="5">
    <source>
        <dbReference type="SMART" id="SM00382"/>
    </source>
</evidence>
<dbReference type="InterPro" id="IPR003593">
    <property type="entry name" value="AAA+_ATPase"/>
</dbReference>
<dbReference type="AlphaFoldDB" id="A0A8T1VRT8"/>
<dbReference type="OrthoDB" id="89316at2759"/>
<gene>
    <name evidence="6" type="ORF">PHYBOEH_009725</name>
</gene>
<evidence type="ECO:0000256" key="3">
    <source>
        <dbReference type="ARBA" id="ARBA00022525"/>
    </source>
</evidence>
<comment type="caution">
    <text evidence="6">The sequence shown here is derived from an EMBL/GenBank/DDBJ whole genome shotgun (WGS) entry which is preliminary data.</text>
</comment>
<dbReference type="PROSITE" id="PS00870">
    <property type="entry name" value="CLPAB_1"/>
    <property type="match status" value="1"/>
</dbReference>
<dbReference type="GO" id="GO:0016887">
    <property type="term" value="F:ATP hydrolysis activity"/>
    <property type="evidence" value="ECO:0007669"/>
    <property type="project" value="InterPro"/>
</dbReference>
<keyword evidence="3" id="KW-0964">Secreted</keyword>
<evidence type="ECO:0000256" key="1">
    <source>
        <dbReference type="ARBA" id="ARBA00004613"/>
    </source>
</evidence>
<dbReference type="SMART" id="SM00382">
    <property type="entry name" value="AAA"/>
    <property type="match status" value="1"/>
</dbReference>
<name>A0A8T1VRT8_9STRA</name>
<dbReference type="InterPro" id="IPR008701">
    <property type="entry name" value="NPP1"/>
</dbReference>